<protein>
    <recommendedName>
        <fullName evidence="4">Anthranilate synthase component 2</fullName>
        <ecNumber evidence="3">4.1.3.27</ecNumber>
    </recommendedName>
    <alternativeName>
        <fullName evidence="7">Anthranilate synthase, glutamine amidotransferase component</fullName>
    </alternativeName>
</protein>
<dbReference type="AlphaFoldDB" id="A0A1G4NSL7"/>
<sequence length="190" mass="20896">MIIVIDNYDSFTYNLVQCIGNLGYKVKVIRNDFNNICAIKNFAPDAIIISPGPGSPSDSGISLELIRLFAGKVPILGICLGHQSIGSVFGGHIVHAPIPIHGKTSLIYHDGKGIFQNISNPFVAARYHSLVIDHSNVPEQLIVTAWTDDGVIMACKHRNYSKLQGLQFHPESLWTDQGEQVIRNFLSNLC</sequence>
<dbReference type="SUPFAM" id="SSF52317">
    <property type="entry name" value="Class I glutamine amidotransferase-like"/>
    <property type="match status" value="1"/>
</dbReference>
<dbReference type="InterPro" id="IPR050472">
    <property type="entry name" value="Anth_synth/Amidotransfase"/>
</dbReference>
<keyword evidence="5" id="KW-0028">Amino-acid biosynthesis</keyword>
<dbReference type="GO" id="GO:0005829">
    <property type="term" value="C:cytosol"/>
    <property type="evidence" value="ECO:0007669"/>
    <property type="project" value="TreeGrafter"/>
</dbReference>
<keyword evidence="5" id="KW-0822">Tryptophan biosynthesis</keyword>
<dbReference type="Gene3D" id="3.40.50.880">
    <property type="match status" value="1"/>
</dbReference>
<reference evidence="9" key="2">
    <citation type="submission" date="2016-10" db="EMBL/GenBank/DDBJ databases">
        <authorList>
            <person name="de Groot N.N."/>
        </authorList>
    </citation>
    <scope>NUCLEOTIDE SEQUENCE</scope>
    <source>
        <strain evidence="9">JFC0074</strain>
    </source>
</reference>
<dbReference type="InterPro" id="IPR017926">
    <property type="entry name" value="GATASE"/>
</dbReference>
<evidence type="ECO:0000313" key="9">
    <source>
        <dbReference type="EMBL" id="SCW21661.1"/>
    </source>
</evidence>
<keyword evidence="5" id="KW-0057">Aromatic amino acid biosynthesis</keyword>
<gene>
    <name evidence="9" type="primary">trpG</name>
    <name evidence="9" type="ORF">JFC0074_9</name>
</gene>
<dbReference type="InterPro" id="IPR006221">
    <property type="entry name" value="TrpG/PapA_dom"/>
</dbReference>
<proteinExistence type="predicted"/>
<dbReference type="NCBIfam" id="TIGR00566">
    <property type="entry name" value="trpG_papA"/>
    <property type="match status" value="1"/>
</dbReference>
<dbReference type="RefSeq" id="YP_009313407.1">
    <property type="nucleotide sequence ID" value="NC_031657.1"/>
</dbReference>
<dbReference type="PANTHER" id="PTHR43418">
    <property type="entry name" value="MULTIFUNCTIONAL TRYPTOPHAN BIOSYNTHESIS PROTEIN-RELATED"/>
    <property type="match status" value="1"/>
</dbReference>
<evidence type="ECO:0000256" key="7">
    <source>
        <dbReference type="ARBA" id="ARBA00082672"/>
    </source>
</evidence>
<dbReference type="InterPro" id="IPR029062">
    <property type="entry name" value="Class_I_gatase-like"/>
</dbReference>
<geneLocation type="chloroplast" evidence="9"/>
<keyword evidence="9" id="KW-0150">Chloroplast</keyword>
<dbReference type="PROSITE" id="PS51273">
    <property type="entry name" value="GATASE_TYPE_1"/>
    <property type="match status" value="1"/>
</dbReference>
<dbReference type="GeneID" id="29998883"/>
<keyword evidence="9" id="KW-0934">Plastid</keyword>
<evidence type="ECO:0000256" key="1">
    <source>
        <dbReference type="ARBA" id="ARBA00004873"/>
    </source>
</evidence>
<dbReference type="FunFam" id="3.40.50.880:FF:000003">
    <property type="entry name" value="Anthranilate synthase component II"/>
    <property type="match status" value="1"/>
</dbReference>
<reference evidence="9" key="1">
    <citation type="submission" date="2016-10" db="EMBL/GenBank/DDBJ databases">
        <title>Chloroplast genomes as a tool to resolve red algal phylogenies: a case study in the Nemaliales.</title>
        <authorList>
            <person name="Costa J.F."/>
            <person name="Lin S.M."/>
            <person name="Macaya E.C."/>
            <person name="Fernandez-Garcia C."/>
            <person name="Verbruggen H."/>
        </authorList>
    </citation>
    <scope>NUCLEOTIDE SEQUENCE</scope>
    <source>
        <strain evidence="9">JFC0074</strain>
    </source>
</reference>
<comment type="pathway">
    <text evidence="1">Amino-acid biosynthesis; L-tryptophan biosynthesis; L-tryptophan from chorismate: step 1/5.</text>
</comment>
<dbReference type="GO" id="GO:0000162">
    <property type="term" value="P:L-tryptophan biosynthetic process"/>
    <property type="evidence" value="ECO:0007669"/>
    <property type="project" value="UniProtKB-KW"/>
</dbReference>
<feature type="domain" description="Glutamine amidotransferase" evidence="8">
    <location>
        <begin position="4"/>
        <end position="187"/>
    </location>
</feature>
<dbReference type="EC" id="4.1.3.27" evidence="3"/>
<evidence type="ECO:0000256" key="4">
    <source>
        <dbReference type="ARBA" id="ARBA00020654"/>
    </source>
</evidence>
<evidence type="ECO:0000256" key="5">
    <source>
        <dbReference type="ARBA" id="ARBA00022822"/>
    </source>
</evidence>
<name>A0A1G4NSL7_9FLOR</name>
<evidence type="ECO:0000256" key="2">
    <source>
        <dbReference type="ARBA" id="ARBA00011743"/>
    </source>
</evidence>
<dbReference type="Pfam" id="PF00117">
    <property type="entry name" value="GATase"/>
    <property type="match status" value="1"/>
</dbReference>
<evidence type="ECO:0000259" key="8">
    <source>
        <dbReference type="Pfam" id="PF00117"/>
    </source>
</evidence>
<dbReference type="PRINTS" id="PR00096">
    <property type="entry name" value="GATASE"/>
</dbReference>
<dbReference type="CDD" id="cd01743">
    <property type="entry name" value="GATase1_Anthranilate_Synthase"/>
    <property type="match status" value="1"/>
</dbReference>
<comment type="subunit">
    <text evidence="2">Tetramer of two components I and two components II.</text>
</comment>
<organism evidence="9">
    <name type="scientific">Galaxaura rugosa</name>
    <dbReference type="NCBI Taxonomy" id="268570"/>
    <lineage>
        <taxon>Eukaryota</taxon>
        <taxon>Rhodophyta</taxon>
        <taxon>Florideophyceae</taxon>
        <taxon>Nemaliophycidae</taxon>
        <taxon>Nemaliales</taxon>
        <taxon>Galaxauraceae</taxon>
        <taxon>Galaxaura</taxon>
    </lineage>
</organism>
<dbReference type="EMBL" id="LT622865">
    <property type="protein sequence ID" value="SCW21661.1"/>
    <property type="molecule type" value="Genomic_DNA"/>
</dbReference>
<evidence type="ECO:0000256" key="3">
    <source>
        <dbReference type="ARBA" id="ARBA00012266"/>
    </source>
</evidence>
<keyword evidence="6" id="KW-0315">Glutamine amidotransferase</keyword>
<dbReference type="PANTHER" id="PTHR43418:SF4">
    <property type="entry name" value="MULTIFUNCTIONAL TRYPTOPHAN BIOSYNTHESIS PROTEIN"/>
    <property type="match status" value="1"/>
</dbReference>
<evidence type="ECO:0000256" key="6">
    <source>
        <dbReference type="ARBA" id="ARBA00022962"/>
    </source>
</evidence>
<dbReference type="PRINTS" id="PR00097">
    <property type="entry name" value="ANTSNTHASEII"/>
</dbReference>
<accession>A0A1G4NSL7</accession>
<dbReference type="GO" id="GO:0004049">
    <property type="term" value="F:anthranilate synthase activity"/>
    <property type="evidence" value="ECO:0007669"/>
    <property type="project" value="UniProtKB-EC"/>
</dbReference>